<evidence type="ECO:0000256" key="4">
    <source>
        <dbReference type="ARBA" id="ARBA00022603"/>
    </source>
</evidence>
<evidence type="ECO:0000256" key="1">
    <source>
        <dbReference type="ARBA" id="ARBA00004173"/>
    </source>
</evidence>
<keyword evidence="3" id="KW-0698">rRNA processing</keyword>
<accession>A0A9P8PJE1</accession>
<dbReference type="OrthoDB" id="270651at2759"/>
<dbReference type="InterPro" id="IPR001537">
    <property type="entry name" value="SpoU_MeTrfase"/>
</dbReference>
<organism evidence="11 12">
    <name type="scientific">Wickerhamomyces pijperi</name>
    <name type="common">Yeast</name>
    <name type="synonym">Pichia pijperi</name>
    <dbReference type="NCBI Taxonomy" id="599730"/>
    <lineage>
        <taxon>Eukaryota</taxon>
        <taxon>Fungi</taxon>
        <taxon>Dikarya</taxon>
        <taxon>Ascomycota</taxon>
        <taxon>Saccharomycotina</taxon>
        <taxon>Saccharomycetes</taxon>
        <taxon>Phaffomycetales</taxon>
        <taxon>Wickerhamomycetaceae</taxon>
        <taxon>Wickerhamomyces</taxon>
    </lineage>
</organism>
<dbReference type="InterPro" id="IPR029064">
    <property type="entry name" value="Ribosomal_eL30-like_sf"/>
</dbReference>
<dbReference type="Gene3D" id="3.30.1330.30">
    <property type="match status" value="1"/>
</dbReference>
<reference evidence="11" key="2">
    <citation type="submission" date="2021-01" db="EMBL/GenBank/DDBJ databases">
        <authorList>
            <person name="Schikora-Tamarit M.A."/>
        </authorList>
    </citation>
    <scope>NUCLEOTIDE SEQUENCE</scope>
    <source>
        <strain evidence="11">CBS2887</strain>
    </source>
</reference>
<dbReference type="InterPro" id="IPR029026">
    <property type="entry name" value="tRNA_m1G_MTases_N"/>
</dbReference>
<dbReference type="Pfam" id="PF08032">
    <property type="entry name" value="SpoU_sub_bind"/>
    <property type="match status" value="1"/>
</dbReference>
<keyword evidence="6" id="KW-0949">S-adenosyl-L-methionine</keyword>
<evidence type="ECO:0000313" key="12">
    <source>
        <dbReference type="Proteomes" id="UP000774326"/>
    </source>
</evidence>
<keyword evidence="12" id="KW-1185">Reference proteome</keyword>
<reference evidence="11" key="1">
    <citation type="journal article" date="2021" name="Open Biol.">
        <title>Shared evolutionary footprints suggest mitochondrial oxidative damage underlies multiple complex I losses in fungi.</title>
        <authorList>
            <person name="Schikora-Tamarit M.A."/>
            <person name="Marcet-Houben M."/>
            <person name="Nosek J."/>
            <person name="Gabaldon T."/>
        </authorList>
    </citation>
    <scope>NUCLEOTIDE SEQUENCE</scope>
    <source>
        <strain evidence="11">CBS2887</strain>
    </source>
</reference>
<evidence type="ECO:0000256" key="5">
    <source>
        <dbReference type="ARBA" id="ARBA00022679"/>
    </source>
</evidence>
<keyword evidence="8" id="KW-0496">Mitochondrion</keyword>
<dbReference type="Pfam" id="PF00588">
    <property type="entry name" value="SpoU_methylase"/>
    <property type="match status" value="1"/>
</dbReference>
<evidence type="ECO:0000256" key="3">
    <source>
        <dbReference type="ARBA" id="ARBA00022552"/>
    </source>
</evidence>
<evidence type="ECO:0000256" key="7">
    <source>
        <dbReference type="ARBA" id="ARBA00022946"/>
    </source>
</evidence>
<comment type="similarity">
    <text evidence="2">Belongs to the class IV-like SAM-binding methyltransferase superfamily. RNA methyltransferase TrmH family.</text>
</comment>
<dbReference type="EMBL" id="JAEUBG010005651">
    <property type="protein sequence ID" value="KAH3673393.1"/>
    <property type="molecule type" value="Genomic_DNA"/>
</dbReference>
<dbReference type="InterPro" id="IPR047182">
    <property type="entry name" value="MRM1"/>
</dbReference>
<keyword evidence="4" id="KW-0489">Methyltransferase</keyword>
<dbReference type="GO" id="GO:0016435">
    <property type="term" value="F:rRNA (guanine) methyltransferase activity"/>
    <property type="evidence" value="ECO:0007669"/>
    <property type="project" value="TreeGrafter"/>
</dbReference>
<evidence type="ECO:0000256" key="8">
    <source>
        <dbReference type="ARBA" id="ARBA00023128"/>
    </source>
</evidence>
<dbReference type="NCBIfam" id="TIGR00186">
    <property type="entry name" value="rRNA_methyl_3"/>
    <property type="match status" value="1"/>
</dbReference>
<dbReference type="SUPFAM" id="SSF55315">
    <property type="entry name" value="L30e-like"/>
    <property type="match status" value="1"/>
</dbReference>
<sequence>MSLLNRRYISTTSRVLQQITPAVKLDTTSKPDSKQRFEKNFPTKERTKAWEREGLDKDTYFRKKFAHVHAKSKGTPEDIQTREHYRTLRRDKKKSEEREWRSQRYEHKSKFTGGRDVYKTLKPNPLSEYIYGTSPVIAALTSKKREVFTKLYVHNPDSKSREIIKLANELKIRTQIVDSKNELNQLTDNAVHNGFVLETKPLIPSLVHSLGTVHTPIETESGSKTITTYEINEDNFGDSLCMAHETKNPHPFGLFLDSITDPHNIGAIIRTAYFLGVDFIITSSRNSSQLTPVVSKTSVGAVEFMNIMSTEKPLQFMDKSRENGWTFVSADSLQSVFNHRDSKISQTLQGKFIKDDDLNSLLQKGPVCLVLGSEGEGIRTTVKLRSDFLVEIEGNEDKLDIIDSLNVSVAAALLMQKTLK</sequence>
<dbReference type="AlphaFoldDB" id="A0A9P8PJE1"/>
<comment type="caution">
    <text evidence="11">The sequence shown here is derived from an EMBL/GenBank/DDBJ whole genome shotgun (WGS) entry which is preliminary data.</text>
</comment>
<feature type="domain" description="RNA 2-O ribose methyltransferase substrate binding" evidence="10">
    <location>
        <begin position="129"/>
        <end position="205"/>
    </location>
</feature>
<dbReference type="PANTHER" id="PTHR46103">
    <property type="entry name" value="RRNA METHYLTRANSFERASE 1, MITOCHONDRIAL"/>
    <property type="match status" value="1"/>
</dbReference>
<dbReference type="InterPro" id="IPR013123">
    <property type="entry name" value="SpoU_subst-bd"/>
</dbReference>
<keyword evidence="5" id="KW-0808">Transferase</keyword>
<evidence type="ECO:0000256" key="2">
    <source>
        <dbReference type="ARBA" id="ARBA00007228"/>
    </source>
</evidence>
<name>A0A9P8PJE1_WICPI</name>
<protein>
    <recommendedName>
        <fullName evidence="9">rRNA methyltransferase 1, mitochondrial</fullName>
    </recommendedName>
</protein>
<dbReference type="InterPro" id="IPR004441">
    <property type="entry name" value="rRNA_MeTrfase_TrmH"/>
</dbReference>
<dbReference type="InterPro" id="IPR029028">
    <property type="entry name" value="Alpha/beta_knot_MTases"/>
</dbReference>
<dbReference type="CDD" id="cd18105">
    <property type="entry name" value="SpoU-like_MRM1"/>
    <property type="match status" value="1"/>
</dbReference>
<dbReference type="SUPFAM" id="SSF75217">
    <property type="entry name" value="alpha/beta knot"/>
    <property type="match status" value="1"/>
</dbReference>
<evidence type="ECO:0000259" key="10">
    <source>
        <dbReference type="SMART" id="SM00967"/>
    </source>
</evidence>
<proteinExistence type="inferred from homology"/>
<dbReference type="SMART" id="SM00967">
    <property type="entry name" value="SpoU_sub_bind"/>
    <property type="match status" value="1"/>
</dbReference>
<comment type="subcellular location">
    <subcellularLocation>
        <location evidence="1">Mitochondrion</location>
    </subcellularLocation>
</comment>
<evidence type="ECO:0000256" key="6">
    <source>
        <dbReference type="ARBA" id="ARBA00022691"/>
    </source>
</evidence>
<gene>
    <name evidence="11" type="ORF">WICPIJ_009781</name>
</gene>
<keyword evidence="7" id="KW-0809">Transit peptide</keyword>
<dbReference type="PANTHER" id="PTHR46103:SF1">
    <property type="entry name" value="RRNA METHYLTRANSFERASE 1, MITOCHONDRIAL"/>
    <property type="match status" value="1"/>
</dbReference>
<evidence type="ECO:0000256" key="9">
    <source>
        <dbReference type="ARBA" id="ARBA00034881"/>
    </source>
</evidence>
<dbReference type="InterPro" id="IPR047261">
    <property type="entry name" value="MRM1_MeTrfase_dom"/>
</dbReference>
<dbReference type="GO" id="GO:0003723">
    <property type="term" value="F:RNA binding"/>
    <property type="evidence" value="ECO:0007669"/>
    <property type="project" value="InterPro"/>
</dbReference>
<dbReference type="GO" id="GO:0005739">
    <property type="term" value="C:mitochondrion"/>
    <property type="evidence" value="ECO:0007669"/>
    <property type="project" value="UniProtKB-SubCell"/>
</dbReference>
<dbReference type="Gene3D" id="3.40.1280.10">
    <property type="match status" value="1"/>
</dbReference>
<dbReference type="Proteomes" id="UP000774326">
    <property type="component" value="Unassembled WGS sequence"/>
</dbReference>
<evidence type="ECO:0000313" key="11">
    <source>
        <dbReference type="EMBL" id="KAH3673393.1"/>
    </source>
</evidence>